<sequence length="213" mass="24349">MSFNRLAYDTCSYVTEIKESMQPGEYMINTPNASTDEGCFFPNPQIRMNKHGASLCDKNLIDVDSELLGLNVLNTKCPSEQYTPSDKPFCNLVNMKECDFLSPEDTRLSNPPCTLRGTGWNRWEWLCENPQSKGVIAPFEIGIQNRLVVKDNHRPCIPTPIDNTISLPSKLNEYDHDEEAHNSEVLQKWTTMYEHGANYPMIHWRCCGEIAKL</sequence>
<protein>
    <submittedName>
        <fullName evidence="1">Uncharacterized protein</fullName>
    </submittedName>
</protein>
<dbReference type="AlphaFoldDB" id="A0A6C0BQ67"/>
<evidence type="ECO:0000313" key="1">
    <source>
        <dbReference type="EMBL" id="QHS94200.1"/>
    </source>
</evidence>
<reference evidence="1" key="1">
    <citation type="journal article" date="2020" name="Nature">
        <title>Giant virus diversity and host interactions through global metagenomics.</title>
        <authorList>
            <person name="Schulz F."/>
            <person name="Roux S."/>
            <person name="Paez-Espino D."/>
            <person name="Jungbluth S."/>
            <person name="Walsh D.A."/>
            <person name="Denef V.J."/>
            <person name="McMahon K.D."/>
            <person name="Konstantinidis K.T."/>
            <person name="Eloe-Fadrosh E.A."/>
            <person name="Kyrpides N.C."/>
            <person name="Woyke T."/>
        </authorList>
    </citation>
    <scope>NUCLEOTIDE SEQUENCE</scope>
    <source>
        <strain evidence="1">GVMAG-M-3300018416-26</strain>
    </source>
</reference>
<accession>A0A6C0BQ67</accession>
<organism evidence="1">
    <name type="scientific">viral metagenome</name>
    <dbReference type="NCBI Taxonomy" id="1070528"/>
    <lineage>
        <taxon>unclassified sequences</taxon>
        <taxon>metagenomes</taxon>
        <taxon>organismal metagenomes</taxon>
    </lineage>
</organism>
<name>A0A6C0BQ67_9ZZZZ</name>
<proteinExistence type="predicted"/>
<dbReference type="EMBL" id="MN739217">
    <property type="protein sequence ID" value="QHS94200.1"/>
    <property type="molecule type" value="Genomic_DNA"/>
</dbReference>